<dbReference type="SUPFAM" id="SSF47203">
    <property type="entry name" value="Acyl-CoA dehydrogenase C-terminal domain-like"/>
    <property type="match status" value="1"/>
</dbReference>
<reference evidence="10 11" key="1">
    <citation type="submission" date="2018-03" db="EMBL/GenBank/DDBJ databases">
        <title>Genomic Encyclopedia of Archaeal and Bacterial Type Strains, Phase II (KMG-II): from individual species to whole genera.</title>
        <authorList>
            <person name="Goeker M."/>
        </authorList>
    </citation>
    <scope>NUCLEOTIDE SEQUENCE [LARGE SCALE GENOMIC DNA]</scope>
    <source>
        <strain evidence="10 11">DSM 45601</strain>
    </source>
</reference>
<dbReference type="GO" id="GO:0033539">
    <property type="term" value="P:fatty acid beta-oxidation using acyl-CoA dehydrogenase"/>
    <property type="evidence" value="ECO:0007669"/>
    <property type="project" value="TreeGrafter"/>
</dbReference>
<feature type="domain" description="Acyl-CoA dehydrogenase/oxidase C-terminal" evidence="7">
    <location>
        <begin position="229"/>
        <end position="378"/>
    </location>
</feature>
<gene>
    <name evidence="10" type="ORF">CLV72_106433</name>
</gene>
<dbReference type="EMBL" id="PVZC01000006">
    <property type="protein sequence ID" value="PRX97394.1"/>
    <property type="molecule type" value="Genomic_DNA"/>
</dbReference>
<evidence type="ECO:0000313" key="11">
    <source>
        <dbReference type="Proteomes" id="UP000237846"/>
    </source>
</evidence>
<evidence type="ECO:0000256" key="4">
    <source>
        <dbReference type="ARBA" id="ARBA00022827"/>
    </source>
</evidence>
<evidence type="ECO:0000259" key="7">
    <source>
        <dbReference type="Pfam" id="PF00441"/>
    </source>
</evidence>
<dbReference type="GO" id="GO:0003995">
    <property type="term" value="F:acyl-CoA dehydrogenase activity"/>
    <property type="evidence" value="ECO:0007669"/>
    <property type="project" value="TreeGrafter"/>
</dbReference>
<dbReference type="Pfam" id="PF02771">
    <property type="entry name" value="Acyl-CoA_dh_N"/>
    <property type="match status" value="1"/>
</dbReference>
<feature type="domain" description="Acyl-CoA dehydrogenase/oxidase N-terminal" evidence="9">
    <location>
        <begin position="6"/>
        <end position="121"/>
    </location>
</feature>
<comment type="similarity">
    <text evidence="2 6">Belongs to the acyl-CoA dehydrogenase family.</text>
</comment>
<comment type="cofactor">
    <cofactor evidence="1 6">
        <name>FAD</name>
        <dbReference type="ChEBI" id="CHEBI:57692"/>
    </cofactor>
</comment>
<dbReference type="InterPro" id="IPR006091">
    <property type="entry name" value="Acyl-CoA_Oxase/DH_mid-dom"/>
</dbReference>
<dbReference type="Proteomes" id="UP000237846">
    <property type="component" value="Unassembled WGS sequence"/>
</dbReference>
<keyword evidence="5 6" id="KW-0560">Oxidoreductase</keyword>
<dbReference type="RefSeq" id="WP_106249481.1">
    <property type="nucleotide sequence ID" value="NZ_PVZC01000006.1"/>
</dbReference>
<comment type="caution">
    <text evidence="10">The sequence shown here is derived from an EMBL/GenBank/DDBJ whole genome shotgun (WGS) entry which is preliminary data.</text>
</comment>
<dbReference type="GO" id="GO:0050660">
    <property type="term" value="F:flavin adenine dinucleotide binding"/>
    <property type="evidence" value="ECO:0007669"/>
    <property type="project" value="InterPro"/>
</dbReference>
<keyword evidence="11" id="KW-1185">Reference proteome</keyword>
<dbReference type="InterPro" id="IPR013786">
    <property type="entry name" value="AcylCoA_DH/ox_N"/>
</dbReference>
<dbReference type="PANTHER" id="PTHR48083:SF2">
    <property type="entry name" value="MEDIUM-CHAIN SPECIFIC ACYL-COA DEHYDROGENASE, MITOCHONDRIAL"/>
    <property type="match status" value="1"/>
</dbReference>
<dbReference type="Pfam" id="PF00441">
    <property type="entry name" value="Acyl-CoA_dh_1"/>
    <property type="match status" value="1"/>
</dbReference>
<dbReference type="PANTHER" id="PTHR48083">
    <property type="entry name" value="MEDIUM-CHAIN SPECIFIC ACYL-COA DEHYDROGENASE, MITOCHONDRIAL-RELATED"/>
    <property type="match status" value="1"/>
</dbReference>
<dbReference type="Pfam" id="PF02770">
    <property type="entry name" value="Acyl-CoA_dh_M"/>
    <property type="match status" value="1"/>
</dbReference>
<dbReference type="Gene3D" id="1.10.540.10">
    <property type="entry name" value="Acyl-CoA dehydrogenase/oxidase, N-terminal domain"/>
    <property type="match status" value="1"/>
</dbReference>
<evidence type="ECO:0000313" key="10">
    <source>
        <dbReference type="EMBL" id="PRX97394.1"/>
    </source>
</evidence>
<dbReference type="InterPro" id="IPR046373">
    <property type="entry name" value="Acyl-CoA_Oxase/DH_mid-dom_sf"/>
</dbReference>
<keyword evidence="3 6" id="KW-0285">Flavoprotein</keyword>
<evidence type="ECO:0000256" key="3">
    <source>
        <dbReference type="ARBA" id="ARBA00022630"/>
    </source>
</evidence>
<feature type="domain" description="Acyl-CoA oxidase/dehydrogenase middle" evidence="8">
    <location>
        <begin position="125"/>
        <end position="215"/>
    </location>
</feature>
<dbReference type="CDD" id="cd00567">
    <property type="entry name" value="ACAD"/>
    <property type="match status" value="1"/>
</dbReference>
<proteinExistence type="inferred from homology"/>
<dbReference type="InterPro" id="IPR037069">
    <property type="entry name" value="AcylCoA_DH/ox_N_sf"/>
</dbReference>
<keyword evidence="4 6" id="KW-0274">FAD</keyword>
<evidence type="ECO:0000256" key="6">
    <source>
        <dbReference type="RuleBase" id="RU362125"/>
    </source>
</evidence>
<dbReference type="SUPFAM" id="SSF56645">
    <property type="entry name" value="Acyl-CoA dehydrogenase NM domain-like"/>
    <property type="match status" value="1"/>
</dbReference>
<dbReference type="InterPro" id="IPR036250">
    <property type="entry name" value="AcylCo_DH-like_C"/>
</dbReference>
<dbReference type="InterPro" id="IPR050741">
    <property type="entry name" value="Acyl-CoA_dehydrogenase"/>
</dbReference>
<dbReference type="FunFam" id="1.20.140.10:FF:000001">
    <property type="entry name" value="Acyl-CoA dehydrogenase"/>
    <property type="match status" value="1"/>
</dbReference>
<organism evidence="10 11">
    <name type="scientific">Allonocardiopsis opalescens</name>
    <dbReference type="NCBI Taxonomy" id="1144618"/>
    <lineage>
        <taxon>Bacteria</taxon>
        <taxon>Bacillati</taxon>
        <taxon>Actinomycetota</taxon>
        <taxon>Actinomycetes</taxon>
        <taxon>Streptosporangiales</taxon>
        <taxon>Allonocardiopsis</taxon>
    </lineage>
</organism>
<evidence type="ECO:0000256" key="5">
    <source>
        <dbReference type="ARBA" id="ARBA00023002"/>
    </source>
</evidence>
<dbReference type="InterPro" id="IPR009100">
    <property type="entry name" value="AcylCoA_DH/oxidase_NM_dom_sf"/>
</dbReference>
<dbReference type="Gene3D" id="1.20.140.10">
    <property type="entry name" value="Butyryl-CoA Dehydrogenase, subunit A, domain 3"/>
    <property type="match status" value="1"/>
</dbReference>
<evidence type="ECO:0000256" key="2">
    <source>
        <dbReference type="ARBA" id="ARBA00009347"/>
    </source>
</evidence>
<evidence type="ECO:0000256" key="1">
    <source>
        <dbReference type="ARBA" id="ARBA00001974"/>
    </source>
</evidence>
<evidence type="ECO:0000259" key="8">
    <source>
        <dbReference type="Pfam" id="PF02770"/>
    </source>
</evidence>
<dbReference type="FunFam" id="2.40.110.10:FF:000002">
    <property type="entry name" value="Acyl-CoA dehydrogenase fadE12"/>
    <property type="match status" value="1"/>
</dbReference>
<dbReference type="AlphaFoldDB" id="A0A2T0Q0T7"/>
<name>A0A2T0Q0T7_9ACTN</name>
<protein>
    <submittedName>
        <fullName evidence="10">Alkylation response protein AidB-like acyl-CoA dehydrogenase</fullName>
    </submittedName>
</protein>
<dbReference type="GO" id="GO:0005737">
    <property type="term" value="C:cytoplasm"/>
    <property type="evidence" value="ECO:0007669"/>
    <property type="project" value="TreeGrafter"/>
</dbReference>
<dbReference type="Gene3D" id="2.40.110.10">
    <property type="entry name" value="Butyryl-CoA Dehydrogenase, subunit A, domain 2"/>
    <property type="match status" value="1"/>
</dbReference>
<dbReference type="OrthoDB" id="5241155at2"/>
<sequence>MDFGLTDEQRAIRDTARAFIAREVIPLEAELLRRQRDSGTGITRDELRELQLKAKEFGFWGPGTPESHGGMGLDAVTQALLATENGRTLVPFQFGGETDNILFYADDEQRKRYLEPAIAGELRSCFAITEPDAGSDATNISTTARRDGDDWVLRGEKTFITGGEDADLFIVIAVTDAEKRHRGGFTAFLVERGMGVTTSPIPTMGQARPASVHLDDVRVPAGNVLGEIGDGFRLAMEWIGRGRYLLPARAVGSAERLLQMALDYAKVRTTFGRPIAEHQAIQWMIADSATELEAVRYLTLLAAWQVDQGADPITSSSMAKLGAGTWANQIVDRVLQIHGGMGYTQELPVQLWARDLRLLRIYEGSDEIQRRTIARQLLNGRYRIGGHLA</sequence>
<dbReference type="InterPro" id="IPR009075">
    <property type="entry name" value="AcylCo_DH/oxidase_C"/>
</dbReference>
<evidence type="ECO:0000259" key="9">
    <source>
        <dbReference type="Pfam" id="PF02771"/>
    </source>
</evidence>
<accession>A0A2T0Q0T7</accession>